<dbReference type="InterPro" id="IPR050336">
    <property type="entry name" value="Chromosome_partition/occlusion"/>
</dbReference>
<accession>A0AAE9HW90</accession>
<dbReference type="GO" id="GO:0007059">
    <property type="term" value="P:chromosome segregation"/>
    <property type="evidence" value="ECO:0007669"/>
    <property type="project" value="TreeGrafter"/>
</dbReference>
<dbReference type="Gene3D" id="3.90.1530.30">
    <property type="match status" value="1"/>
</dbReference>
<dbReference type="InterPro" id="IPR036086">
    <property type="entry name" value="ParB/Sulfiredoxin_sf"/>
</dbReference>
<dbReference type="InterPro" id="IPR041468">
    <property type="entry name" value="HTH_ParB/Spo0J"/>
</dbReference>
<evidence type="ECO:0000256" key="1">
    <source>
        <dbReference type="SAM" id="MobiDB-lite"/>
    </source>
</evidence>
<dbReference type="SUPFAM" id="SSF110849">
    <property type="entry name" value="ParB/Sulfiredoxin"/>
    <property type="match status" value="1"/>
</dbReference>
<dbReference type="KEGG" id="ccam:M5D45_09545"/>
<evidence type="ECO:0000259" key="2">
    <source>
        <dbReference type="Pfam" id="PF17762"/>
    </source>
</evidence>
<evidence type="ECO:0000313" key="3">
    <source>
        <dbReference type="EMBL" id="URF02814.1"/>
    </source>
</evidence>
<dbReference type="SUPFAM" id="SSF109709">
    <property type="entry name" value="KorB DNA-binding domain-like"/>
    <property type="match status" value="1"/>
</dbReference>
<sequence>MAKNSIDAYAASGKTNLLFFDPDTLVLVTDKASPLYDERVHLPVDENLARNIDYQGVLQPIAVSKNPETGDVEVAIGRQRTKAARLANEWRRARGVEPILIPGFVHRGDRRNALDVIIGENELRQADTPIGRAGKMRDAMALGRSEEQLAMLFGCTPQTVKATLALLECCSAVQQAVEREQISVTHARQLVKLTPAEQREKVRDLVAAGSDKPAHAKAKAQRAVMGDAAPRMKTRKQILAELESASGAKADALRWVLGMEAAGTLPGLTAAVSAFRDLDATTAKAA</sequence>
<feature type="region of interest" description="Disordered" evidence="1">
    <location>
        <begin position="207"/>
        <end position="227"/>
    </location>
</feature>
<organism evidence="3 4">
    <name type="scientific">Cupriavidus campinensis</name>
    <dbReference type="NCBI Taxonomy" id="151783"/>
    <lineage>
        <taxon>Bacteria</taxon>
        <taxon>Pseudomonadati</taxon>
        <taxon>Pseudomonadota</taxon>
        <taxon>Betaproteobacteria</taxon>
        <taxon>Burkholderiales</taxon>
        <taxon>Burkholderiaceae</taxon>
        <taxon>Cupriavidus</taxon>
    </lineage>
</organism>
<dbReference type="AlphaFoldDB" id="A0AAE9HW90"/>
<dbReference type="RefSeq" id="WP_250024545.1">
    <property type="nucleotide sequence ID" value="NZ_CP097330.1"/>
</dbReference>
<dbReference type="Proteomes" id="UP001056132">
    <property type="component" value="Chromosome 1"/>
</dbReference>
<proteinExistence type="predicted"/>
<dbReference type="GO" id="GO:0005694">
    <property type="term" value="C:chromosome"/>
    <property type="evidence" value="ECO:0007669"/>
    <property type="project" value="TreeGrafter"/>
</dbReference>
<dbReference type="PANTHER" id="PTHR33375">
    <property type="entry name" value="CHROMOSOME-PARTITIONING PROTEIN PARB-RELATED"/>
    <property type="match status" value="1"/>
</dbReference>
<dbReference type="Pfam" id="PF17762">
    <property type="entry name" value="HTH_ParB"/>
    <property type="match status" value="1"/>
</dbReference>
<evidence type="ECO:0000313" key="4">
    <source>
        <dbReference type="Proteomes" id="UP001056132"/>
    </source>
</evidence>
<dbReference type="EMBL" id="CP097330">
    <property type="protein sequence ID" value="URF02814.1"/>
    <property type="molecule type" value="Genomic_DNA"/>
</dbReference>
<reference evidence="3" key="1">
    <citation type="journal article" date="2022" name="Microbiol. Resour. Announc.">
        <title>Genome Sequence of Cupriavidus campinensis Strain G5, a Member of a Bacterial Consortium Capable of Polyethylene Degradation.</title>
        <authorList>
            <person name="Schneider B."/>
            <person name="Pfeiffer F."/>
            <person name="Dyall-Smith M."/>
            <person name="Kunte H.J."/>
        </authorList>
    </citation>
    <scope>NUCLEOTIDE SEQUENCE</scope>
    <source>
        <strain evidence="3">G5</strain>
    </source>
</reference>
<feature type="domain" description="ParB/Spo0J HTH" evidence="2">
    <location>
        <begin position="128"/>
        <end position="206"/>
    </location>
</feature>
<dbReference type="PANTHER" id="PTHR33375:SF1">
    <property type="entry name" value="CHROMOSOME-PARTITIONING PROTEIN PARB-RELATED"/>
    <property type="match status" value="1"/>
</dbReference>
<protein>
    <submittedName>
        <fullName evidence="3">ParB N-terminal domain-containing protein</fullName>
    </submittedName>
</protein>
<reference evidence="3" key="2">
    <citation type="submission" date="2022-05" db="EMBL/GenBank/DDBJ databases">
        <authorList>
            <person name="Kunte H.-J."/>
        </authorList>
    </citation>
    <scope>NUCLEOTIDE SEQUENCE</scope>
    <source>
        <strain evidence="3">G5</strain>
    </source>
</reference>
<gene>
    <name evidence="3" type="ORF">M5D45_09545</name>
</gene>
<name>A0AAE9HW90_9BURK</name>
<dbReference type="Gene3D" id="1.10.10.2830">
    <property type="match status" value="1"/>
</dbReference>